<evidence type="ECO:0000256" key="3">
    <source>
        <dbReference type="ARBA" id="ARBA00022737"/>
    </source>
</evidence>
<evidence type="ECO:0000256" key="6">
    <source>
        <dbReference type="ARBA" id="ARBA00023136"/>
    </source>
</evidence>
<feature type="transmembrane region" description="Helical" evidence="8">
    <location>
        <begin position="342"/>
        <end position="366"/>
    </location>
</feature>
<feature type="transmembrane region" description="Helical" evidence="8">
    <location>
        <begin position="313"/>
        <end position="335"/>
    </location>
</feature>
<gene>
    <name evidence="10" type="ORF">RJ640_021534</name>
</gene>
<comment type="caution">
    <text evidence="10">The sequence shown here is derived from an EMBL/GenBank/DDBJ whole genome shotgun (WGS) entry which is preliminary data.</text>
</comment>
<comment type="subcellular location">
    <subcellularLocation>
        <location evidence="1">Membrane</location>
        <topology evidence="1">Multi-pass membrane protein</topology>
    </subcellularLocation>
</comment>
<dbReference type="InterPro" id="IPR036770">
    <property type="entry name" value="Ankyrin_rpt-contain_sf"/>
</dbReference>
<evidence type="ECO:0000256" key="4">
    <source>
        <dbReference type="ARBA" id="ARBA00022989"/>
    </source>
</evidence>
<dbReference type="AlphaFoldDB" id="A0AA88QVA3"/>
<reference evidence="10" key="1">
    <citation type="submission" date="2022-12" db="EMBL/GenBank/DDBJ databases">
        <title>Draft genome assemblies for two species of Escallonia (Escalloniales).</title>
        <authorList>
            <person name="Chanderbali A."/>
            <person name="Dervinis C."/>
            <person name="Anghel I."/>
            <person name="Soltis D."/>
            <person name="Soltis P."/>
            <person name="Zapata F."/>
        </authorList>
    </citation>
    <scope>NUCLEOTIDE SEQUENCE</scope>
    <source>
        <strain evidence="10">UCBG92.1500</strain>
        <tissue evidence="10">Leaf</tissue>
    </source>
</reference>
<feature type="domain" description="PGG" evidence="9">
    <location>
        <begin position="284"/>
        <end position="367"/>
    </location>
</feature>
<proteinExistence type="predicted"/>
<feature type="repeat" description="ANK" evidence="7">
    <location>
        <begin position="50"/>
        <end position="77"/>
    </location>
</feature>
<evidence type="ECO:0000256" key="2">
    <source>
        <dbReference type="ARBA" id="ARBA00022692"/>
    </source>
</evidence>
<dbReference type="InterPro" id="IPR002110">
    <property type="entry name" value="Ankyrin_rpt"/>
</dbReference>
<sequence>MEEDRLTLARISVTNFNETPLHVAAMLGHAAFAKALVGYQPNLVRELDSQGCSPLHLASANGHVEIVKLLLMEDSSVCHGRDQDGRTPLHLAVMKGRGDVIRELVSAQEQVTRYTLDCGETILHLCVKHNHLEALKRLVELDGVDDDLANAQDHNGNTILHTATALKQIETMKYLLREPPFVKVNALNANNFTALDVIQHMPRDIKSVDIRDLLVTAGALRAIDLSPVSRATNPATTGDDHDNGITTSQRSRTKMLAWWNKIRKVMQNPAGRESPLEMGKDYDPLLVAAALIASMAYQATLSPPGGLSDEMSFWIFNTLSFVAALSVVFLVVCGLPLNQRVFAWVLTVIMWVATTFMAAAYVQSMMVLKPGSATHTHGINAIQKSVVAWLSLFGVVSVVHIYRFLMWITRMYRKKRVSSPRSHGESSV</sequence>
<evidence type="ECO:0000313" key="11">
    <source>
        <dbReference type="Proteomes" id="UP001187471"/>
    </source>
</evidence>
<dbReference type="Pfam" id="PF00023">
    <property type="entry name" value="Ank"/>
    <property type="match status" value="1"/>
</dbReference>
<keyword evidence="3" id="KW-0677">Repeat</keyword>
<evidence type="ECO:0000313" key="10">
    <source>
        <dbReference type="EMBL" id="KAK2973703.1"/>
    </source>
</evidence>
<dbReference type="Proteomes" id="UP001187471">
    <property type="component" value="Unassembled WGS sequence"/>
</dbReference>
<feature type="repeat" description="ANK" evidence="7">
    <location>
        <begin position="84"/>
        <end position="106"/>
    </location>
</feature>
<dbReference type="PANTHER" id="PTHR24186:SF37">
    <property type="entry name" value="PGG DOMAIN-CONTAINING PROTEIN"/>
    <property type="match status" value="1"/>
</dbReference>
<keyword evidence="11" id="KW-1185">Reference proteome</keyword>
<name>A0AA88QVA3_9ASTE</name>
<evidence type="ECO:0000259" key="9">
    <source>
        <dbReference type="Pfam" id="PF13962"/>
    </source>
</evidence>
<keyword evidence="4 8" id="KW-1133">Transmembrane helix</keyword>
<evidence type="ECO:0000256" key="1">
    <source>
        <dbReference type="ARBA" id="ARBA00004141"/>
    </source>
</evidence>
<dbReference type="PANTHER" id="PTHR24186">
    <property type="entry name" value="PROTEIN PHOSPHATASE 1 REGULATORY SUBUNIT"/>
    <property type="match status" value="1"/>
</dbReference>
<dbReference type="InterPro" id="IPR026961">
    <property type="entry name" value="PGG_dom"/>
</dbReference>
<dbReference type="Pfam" id="PF13962">
    <property type="entry name" value="PGG"/>
    <property type="match status" value="1"/>
</dbReference>
<organism evidence="10 11">
    <name type="scientific">Escallonia rubra</name>
    <dbReference type="NCBI Taxonomy" id="112253"/>
    <lineage>
        <taxon>Eukaryota</taxon>
        <taxon>Viridiplantae</taxon>
        <taxon>Streptophyta</taxon>
        <taxon>Embryophyta</taxon>
        <taxon>Tracheophyta</taxon>
        <taxon>Spermatophyta</taxon>
        <taxon>Magnoliopsida</taxon>
        <taxon>eudicotyledons</taxon>
        <taxon>Gunneridae</taxon>
        <taxon>Pentapetalae</taxon>
        <taxon>asterids</taxon>
        <taxon>campanulids</taxon>
        <taxon>Escalloniales</taxon>
        <taxon>Escalloniaceae</taxon>
        <taxon>Escallonia</taxon>
    </lineage>
</organism>
<dbReference type="Pfam" id="PF12796">
    <property type="entry name" value="Ank_2"/>
    <property type="match status" value="2"/>
</dbReference>
<evidence type="ECO:0000256" key="8">
    <source>
        <dbReference type="SAM" id="Phobius"/>
    </source>
</evidence>
<dbReference type="GO" id="GO:0005886">
    <property type="term" value="C:plasma membrane"/>
    <property type="evidence" value="ECO:0007669"/>
    <property type="project" value="TreeGrafter"/>
</dbReference>
<dbReference type="Gene3D" id="1.25.40.20">
    <property type="entry name" value="Ankyrin repeat-containing domain"/>
    <property type="match status" value="2"/>
</dbReference>
<dbReference type="PROSITE" id="PS50297">
    <property type="entry name" value="ANK_REP_REGION"/>
    <property type="match status" value="2"/>
</dbReference>
<feature type="transmembrane region" description="Helical" evidence="8">
    <location>
        <begin position="386"/>
        <end position="405"/>
    </location>
</feature>
<dbReference type="SMART" id="SM00248">
    <property type="entry name" value="ANK"/>
    <property type="match status" value="5"/>
</dbReference>
<keyword evidence="2 8" id="KW-0812">Transmembrane</keyword>
<accession>A0AA88QVA3</accession>
<evidence type="ECO:0000256" key="7">
    <source>
        <dbReference type="PROSITE-ProRule" id="PRU00023"/>
    </source>
</evidence>
<evidence type="ECO:0000256" key="5">
    <source>
        <dbReference type="ARBA" id="ARBA00023043"/>
    </source>
</evidence>
<keyword evidence="5 7" id="KW-0040">ANK repeat</keyword>
<protein>
    <recommendedName>
        <fullName evidence="9">PGG domain-containing protein</fullName>
    </recommendedName>
</protein>
<dbReference type="EMBL" id="JAVXUO010002380">
    <property type="protein sequence ID" value="KAK2973703.1"/>
    <property type="molecule type" value="Genomic_DNA"/>
</dbReference>
<dbReference type="PROSITE" id="PS50088">
    <property type="entry name" value="ANK_REPEAT"/>
    <property type="match status" value="2"/>
</dbReference>
<keyword evidence="6 8" id="KW-0472">Membrane</keyword>
<dbReference type="SUPFAM" id="SSF48403">
    <property type="entry name" value="Ankyrin repeat"/>
    <property type="match status" value="1"/>
</dbReference>